<feature type="domain" description="TTI1 N-terminal TPR" evidence="1">
    <location>
        <begin position="22"/>
        <end position="182"/>
    </location>
</feature>
<dbReference type="Pfam" id="PF24173">
    <property type="entry name" value="TPR_TTI1_N"/>
    <property type="match status" value="1"/>
</dbReference>
<dbReference type="PANTHER" id="PTHR18460:SF3">
    <property type="entry name" value="TELO2-INTERACTING PROTEIN 1 HOMOLOG"/>
    <property type="match status" value="1"/>
</dbReference>
<evidence type="ECO:0000313" key="3">
    <source>
        <dbReference type="Proteomes" id="UP000059680"/>
    </source>
</evidence>
<keyword evidence="3" id="KW-1185">Reference proteome</keyword>
<dbReference type="STRING" id="39947.A0A0P0XXZ4"/>
<dbReference type="EMBL" id="AP014966">
    <property type="protein sequence ID" value="BAT12199.1"/>
    <property type="molecule type" value="Genomic_DNA"/>
</dbReference>
<reference evidence="3" key="1">
    <citation type="journal article" date="2005" name="Nature">
        <title>The map-based sequence of the rice genome.</title>
        <authorList>
            <consortium name="International rice genome sequencing project (IRGSP)"/>
            <person name="Matsumoto T."/>
            <person name="Wu J."/>
            <person name="Kanamori H."/>
            <person name="Katayose Y."/>
            <person name="Fujisawa M."/>
            <person name="Namiki N."/>
            <person name="Mizuno H."/>
            <person name="Yamamoto K."/>
            <person name="Antonio B.A."/>
            <person name="Baba T."/>
            <person name="Sakata K."/>
            <person name="Nagamura Y."/>
            <person name="Aoki H."/>
            <person name="Arikawa K."/>
            <person name="Arita K."/>
            <person name="Bito T."/>
            <person name="Chiden Y."/>
            <person name="Fujitsuka N."/>
            <person name="Fukunaka R."/>
            <person name="Hamada M."/>
            <person name="Harada C."/>
            <person name="Hayashi A."/>
            <person name="Hijishita S."/>
            <person name="Honda M."/>
            <person name="Hosokawa S."/>
            <person name="Ichikawa Y."/>
            <person name="Idonuma A."/>
            <person name="Iijima M."/>
            <person name="Ikeda M."/>
            <person name="Ikeno M."/>
            <person name="Ito K."/>
            <person name="Ito S."/>
            <person name="Ito T."/>
            <person name="Ito Y."/>
            <person name="Ito Y."/>
            <person name="Iwabuchi A."/>
            <person name="Kamiya K."/>
            <person name="Karasawa W."/>
            <person name="Kurita K."/>
            <person name="Katagiri S."/>
            <person name="Kikuta A."/>
            <person name="Kobayashi H."/>
            <person name="Kobayashi N."/>
            <person name="Machita K."/>
            <person name="Maehara T."/>
            <person name="Masukawa M."/>
            <person name="Mizubayashi T."/>
            <person name="Mukai Y."/>
            <person name="Nagasaki H."/>
            <person name="Nagata Y."/>
            <person name="Naito S."/>
            <person name="Nakashima M."/>
            <person name="Nakama Y."/>
            <person name="Nakamichi Y."/>
            <person name="Nakamura M."/>
            <person name="Meguro A."/>
            <person name="Negishi M."/>
            <person name="Ohta I."/>
            <person name="Ohta T."/>
            <person name="Okamoto M."/>
            <person name="Ono N."/>
            <person name="Saji S."/>
            <person name="Sakaguchi M."/>
            <person name="Sakai K."/>
            <person name="Shibata M."/>
            <person name="Shimokawa T."/>
            <person name="Song J."/>
            <person name="Takazaki Y."/>
            <person name="Terasawa K."/>
            <person name="Tsugane M."/>
            <person name="Tsuji K."/>
            <person name="Ueda S."/>
            <person name="Waki K."/>
            <person name="Yamagata H."/>
            <person name="Yamamoto M."/>
            <person name="Yamamoto S."/>
            <person name="Yamane H."/>
            <person name="Yoshiki S."/>
            <person name="Yoshihara R."/>
            <person name="Yukawa K."/>
            <person name="Zhong H."/>
            <person name="Yano M."/>
            <person name="Yuan Q."/>
            <person name="Ouyang S."/>
            <person name="Liu J."/>
            <person name="Jones K.M."/>
            <person name="Gansberger K."/>
            <person name="Moffat K."/>
            <person name="Hill J."/>
            <person name="Bera J."/>
            <person name="Fadrosh D."/>
            <person name="Jin S."/>
            <person name="Johri S."/>
            <person name="Kim M."/>
            <person name="Overton L."/>
            <person name="Reardon M."/>
            <person name="Tsitrin T."/>
            <person name="Vuong H."/>
            <person name="Weaver B."/>
            <person name="Ciecko A."/>
            <person name="Tallon L."/>
            <person name="Jackson J."/>
            <person name="Pai G."/>
            <person name="Aken S.V."/>
            <person name="Utterback T."/>
            <person name="Reidmuller S."/>
            <person name="Feldblyum T."/>
            <person name="Hsiao J."/>
            <person name="Zismann V."/>
            <person name="Iobst S."/>
            <person name="de Vazeille A.R."/>
            <person name="Buell C.R."/>
            <person name="Ying K."/>
            <person name="Li Y."/>
            <person name="Lu T."/>
            <person name="Huang Y."/>
            <person name="Zhao Q."/>
            <person name="Feng Q."/>
            <person name="Zhang L."/>
            <person name="Zhu J."/>
            <person name="Weng Q."/>
            <person name="Mu J."/>
            <person name="Lu Y."/>
            <person name="Fan D."/>
            <person name="Liu Y."/>
            <person name="Guan J."/>
            <person name="Zhang Y."/>
            <person name="Yu S."/>
            <person name="Liu X."/>
            <person name="Zhang Y."/>
            <person name="Hong G."/>
            <person name="Han B."/>
            <person name="Choisne N."/>
            <person name="Demange N."/>
            <person name="Orjeda G."/>
            <person name="Samain S."/>
            <person name="Cattolico L."/>
            <person name="Pelletier E."/>
            <person name="Couloux A."/>
            <person name="Segurens B."/>
            <person name="Wincker P."/>
            <person name="D'Hont A."/>
            <person name="Scarpelli C."/>
            <person name="Weissenbach J."/>
            <person name="Salanoubat M."/>
            <person name="Quetier F."/>
            <person name="Yu Y."/>
            <person name="Kim H.R."/>
            <person name="Rambo T."/>
            <person name="Currie J."/>
            <person name="Collura K."/>
            <person name="Luo M."/>
            <person name="Yang T."/>
            <person name="Ammiraju J.S.S."/>
            <person name="Engler F."/>
            <person name="Soderlund C."/>
            <person name="Wing R.A."/>
            <person name="Palmer L.E."/>
            <person name="de la Bastide M."/>
            <person name="Spiegel L."/>
            <person name="Nascimento L."/>
            <person name="Zutavern T."/>
            <person name="O'Shaughnessy A."/>
            <person name="Dike S."/>
            <person name="Dedhia N."/>
            <person name="Preston R."/>
            <person name="Balija V."/>
            <person name="McCombie W.R."/>
            <person name="Chow T."/>
            <person name="Chen H."/>
            <person name="Chung M."/>
            <person name="Chen C."/>
            <person name="Shaw J."/>
            <person name="Wu H."/>
            <person name="Hsiao K."/>
            <person name="Chao Y."/>
            <person name="Chu M."/>
            <person name="Cheng C."/>
            <person name="Hour A."/>
            <person name="Lee P."/>
            <person name="Lin S."/>
            <person name="Lin Y."/>
            <person name="Liou J."/>
            <person name="Liu S."/>
            <person name="Hsing Y."/>
            <person name="Raghuvanshi S."/>
            <person name="Mohanty A."/>
            <person name="Bharti A.K."/>
            <person name="Gaur A."/>
            <person name="Gupta V."/>
            <person name="Kumar D."/>
            <person name="Ravi V."/>
            <person name="Vij S."/>
            <person name="Kapur A."/>
            <person name="Khurana P."/>
            <person name="Khurana P."/>
            <person name="Khurana J.P."/>
            <person name="Tyagi A.K."/>
            <person name="Gaikwad K."/>
            <person name="Singh A."/>
            <person name="Dalal V."/>
            <person name="Srivastava S."/>
            <person name="Dixit A."/>
            <person name="Pal A.K."/>
            <person name="Ghazi I.A."/>
            <person name="Yadav M."/>
            <person name="Pandit A."/>
            <person name="Bhargava A."/>
            <person name="Sureshbabu K."/>
            <person name="Batra K."/>
            <person name="Sharma T.R."/>
            <person name="Mohapatra T."/>
            <person name="Singh N.K."/>
            <person name="Messing J."/>
            <person name="Nelson A.B."/>
            <person name="Fuks G."/>
            <person name="Kavchok S."/>
            <person name="Keizer G."/>
            <person name="Linton E."/>
            <person name="Llaca V."/>
            <person name="Song R."/>
            <person name="Tanyolac B."/>
            <person name="Young S."/>
            <person name="Ho-Il K."/>
            <person name="Hahn J.H."/>
            <person name="Sangsakoo G."/>
            <person name="Vanavichit A."/>
            <person name="de Mattos Luiz.A.T."/>
            <person name="Zimmer P.D."/>
            <person name="Malone G."/>
            <person name="Dellagostin O."/>
            <person name="de Oliveira A.C."/>
            <person name="Bevan M."/>
            <person name="Bancroft I."/>
            <person name="Minx P."/>
            <person name="Cordum H."/>
            <person name="Wilson R."/>
            <person name="Cheng Z."/>
            <person name="Jin W."/>
            <person name="Jiang J."/>
            <person name="Leong S.A."/>
            <person name="Iwama H."/>
            <person name="Gojobori T."/>
            <person name="Itoh T."/>
            <person name="Niimura Y."/>
            <person name="Fujii Y."/>
            <person name="Habara T."/>
            <person name="Sakai H."/>
            <person name="Sato Y."/>
            <person name="Wilson G."/>
            <person name="Kumar K."/>
            <person name="McCouch S."/>
            <person name="Juretic N."/>
            <person name="Hoen D."/>
            <person name="Wright S."/>
            <person name="Bruskiewich R."/>
            <person name="Bureau T."/>
            <person name="Miyao A."/>
            <person name="Hirochika H."/>
            <person name="Nishikawa T."/>
            <person name="Kadowaki K."/>
            <person name="Sugiura M."/>
            <person name="Burr B."/>
            <person name="Sasaki T."/>
        </authorList>
    </citation>
    <scope>NUCLEOTIDE SEQUENCE [LARGE SCALE GENOMIC DNA]</scope>
    <source>
        <strain evidence="3">cv. Nipponbare</strain>
    </source>
</reference>
<name>A0A0P0XXZ4_ORYSJ</name>
<dbReference type="PaxDb" id="39947-A0A0P0XXZ4"/>
<dbReference type="PANTHER" id="PTHR18460">
    <property type="entry name" value="TEL2 INTERACTING PROTEIN 1 TTI1 FAMILY MEMBER"/>
    <property type="match status" value="1"/>
</dbReference>
<sequence>MEMEAAAAAAAAASDETLAAIFAQLKPHTVTLLDLIRTRTPASKSAAASSLRAMASFLRSAPAPALQLCFDYTVFPLLLLLDAAVQCRKEANASGELDISDAIAEGGLACLEVLLTKCRLTSVNQMVALLKKLTFGAMLSPSEASEEFRQGIIRCFRAMILQLHPCLDRSCSCKQATALSTALSFTSLEVGTIVTPKYSAQPEECLLAFLQSQNASAAVGHWLSLLLQNLRHQGVTVAVQMLEKNH</sequence>
<dbReference type="OMA" id="PHIENQK"/>
<dbReference type="InterPro" id="IPR052587">
    <property type="entry name" value="TELO2-interacting_protein_1"/>
</dbReference>
<dbReference type="eggNOG" id="KOG4524">
    <property type="taxonomic scope" value="Eukaryota"/>
</dbReference>
<dbReference type="Proteomes" id="UP000059680">
    <property type="component" value="Chromosome 10"/>
</dbReference>
<evidence type="ECO:0000313" key="2">
    <source>
        <dbReference type="EMBL" id="BAT12199.1"/>
    </source>
</evidence>
<organism evidence="2 3">
    <name type="scientific">Oryza sativa subsp. japonica</name>
    <name type="common">Rice</name>
    <dbReference type="NCBI Taxonomy" id="39947"/>
    <lineage>
        <taxon>Eukaryota</taxon>
        <taxon>Viridiplantae</taxon>
        <taxon>Streptophyta</taxon>
        <taxon>Embryophyta</taxon>
        <taxon>Tracheophyta</taxon>
        <taxon>Spermatophyta</taxon>
        <taxon>Magnoliopsida</taxon>
        <taxon>Liliopsida</taxon>
        <taxon>Poales</taxon>
        <taxon>Poaceae</taxon>
        <taxon>BOP clade</taxon>
        <taxon>Oryzoideae</taxon>
        <taxon>Oryzeae</taxon>
        <taxon>Oryzinae</taxon>
        <taxon>Oryza</taxon>
        <taxon>Oryza sativa</taxon>
    </lineage>
</organism>
<dbReference type="InParanoid" id="A0A0P0XXZ4"/>
<accession>A0A0P0XXZ4</accession>
<dbReference type="AlphaFoldDB" id="A0A0P0XXZ4"/>
<reference evidence="2 3" key="2">
    <citation type="journal article" date="2013" name="Plant Cell Physiol.">
        <title>Rice Annotation Project Database (RAP-DB): an integrative and interactive database for rice genomics.</title>
        <authorList>
            <person name="Sakai H."/>
            <person name="Lee S.S."/>
            <person name="Tanaka T."/>
            <person name="Numa H."/>
            <person name="Kim J."/>
            <person name="Kawahara Y."/>
            <person name="Wakimoto H."/>
            <person name="Yang C.C."/>
            <person name="Iwamoto M."/>
            <person name="Abe T."/>
            <person name="Yamada Y."/>
            <person name="Muto A."/>
            <person name="Inokuchi H."/>
            <person name="Ikemura T."/>
            <person name="Matsumoto T."/>
            <person name="Sasaki T."/>
            <person name="Itoh T."/>
        </authorList>
    </citation>
    <scope>NUCLEOTIDE SEQUENCE [LARGE SCALE GENOMIC DNA]</scope>
    <source>
        <strain evidence="3">cv. Nipponbare</strain>
    </source>
</reference>
<dbReference type="Gramene" id="Os10t0575800-01">
    <property type="protein sequence ID" value="Os10t0575800-01"/>
    <property type="gene ID" value="Os10g0575800"/>
</dbReference>
<evidence type="ECO:0000259" key="1">
    <source>
        <dbReference type="Pfam" id="PF24173"/>
    </source>
</evidence>
<proteinExistence type="predicted"/>
<dbReference type="InterPro" id="IPR057566">
    <property type="entry name" value="TPR_TTI1_N"/>
</dbReference>
<reference evidence="2 3" key="3">
    <citation type="journal article" date="2013" name="Rice">
        <title>Improvement of the Oryza sativa Nipponbare reference genome using next generation sequence and optical map data.</title>
        <authorList>
            <person name="Kawahara Y."/>
            <person name="de la Bastide M."/>
            <person name="Hamilton J.P."/>
            <person name="Kanamori H."/>
            <person name="McCombie W.R."/>
            <person name="Ouyang S."/>
            <person name="Schwartz D.C."/>
            <person name="Tanaka T."/>
            <person name="Wu J."/>
            <person name="Zhou S."/>
            <person name="Childs K.L."/>
            <person name="Davidson R.M."/>
            <person name="Lin H."/>
            <person name="Quesada-Ocampo L."/>
            <person name="Vaillancourt B."/>
            <person name="Sakai H."/>
            <person name="Lee S.S."/>
            <person name="Kim J."/>
            <person name="Numa H."/>
            <person name="Itoh T."/>
            <person name="Buell C.R."/>
            <person name="Matsumoto T."/>
        </authorList>
    </citation>
    <scope>NUCLEOTIDE SEQUENCE [LARGE SCALE GENOMIC DNA]</scope>
    <source>
        <strain evidence="3">cv. Nipponbare</strain>
    </source>
</reference>
<gene>
    <name evidence="2" type="ordered locus">Os10g0575800</name>
    <name evidence="2" type="ORF">OSNPB_100575800</name>
</gene>
<protein>
    <submittedName>
        <fullName evidence="2">Os10g0575800 protein</fullName>
    </submittedName>
</protein>